<dbReference type="AlphaFoldDB" id="A0A086AMR5"/>
<feature type="transmembrane region" description="Helical" evidence="1">
    <location>
        <begin position="76"/>
        <end position="95"/>
    </location>
</feature>
<feature type="transmembrane region" description="Helical" evidence="1">
    <location>
        <begin position="107"/>
        <end position="129"/>
    </location>
</feature>
<evidence type="ECO:0000313" key="2">
    <source>
        <dbReference type="EMBL" id="KFF17979.1"/>
    </source>
</evidence>
<dbReference type="Proteomes" id="UP000028712">
    <property type="component" value="Unassembled WGS sequence"/>
</dbReference>
<keyword evidence="5" id="KW-1185">Reference proteome</keyword>
<evidence type="ECO:0000313" key="5">
    <source>
        <dbReference type="Proteomes" id="UP000198424"/>
    </source>
</evidence>
<organism evidence="2 4">
    <name type="scientific">Flavobacterium hydatis</name>
    <name type="common">Cytophaga aquatilis</name>
    <dbReference type="NCBI Taxonomy" id="991"/>
    <lineage>
        <taxon>Bacteria</taxon>
        <taxon>Pseudomonadati</taxon>
        <taxon>Bacteroidota</taxon>
        <taxon>Flavobacteriia</taxon>
        <taxon>Flavobacteriales</taxon>
        <taxon>Flavobacteriaceae</taxon>
        <taxon>Flavobacterium</taxon>
    </lineage>
</organism>
<keyword evidence="1" id="KW-0812">Transmembrane</keyword>
<keyword evidence="1" id="KW-0472">Membrane</keyword>
<evidence type="ECO:0000313" key="4">
    <source>
        <dbReference type="Proteomes" id="UP000028712"/>
    </source>
</evidence>
<keyword evidence="1" id="KW-1133">Transmembrane helix</keyword>
<comment type="caution">
    <text evidence="2">The sequence shown here is derived from an EMBL/GenBank/DDBJ whole genome shotgun (WGS) entry which is preliminary data.</text>
</comment>
<dbReference type="EMBL" id="MUGY01000027">
    <property type="protein sequence ID" value="OXA90855.1"/>
    <property type="molecule type" value="Genomic_DNA"/>
</dbReference>
<dbReference type="Proteomes" id="UP000198424">
    <property type="component" value="Unassembled WGS sequence"/>
</dbReference>
<evidence type="ECO:0000256" key="1">
    <source>
        <dbReference type="SAM" id="Phobius"/>
    </source>
</evidence>
<name>A0A086AMR5_FLAHY</name>
<gene>
    <name evidence="3" type="ORF">B0A62_18740</name>
    <name evidence="2" type="ORF">IW20_06825</name>
</gene>
<reference evidence="3 5" key="2">
    <citation type="submission" date="2016-11" db="EMBL/GenBank/DDBJ databases">
        <title>Whole genomes of Flavobacteriaceae.</title>
        <authorList>
            <person name="Stine C."/>
            <person name="Li C."/>
            <person name="Tadesse D."/>
        </authorList>
    </citation>
    <scope>NUCLEOTIDE SEQUENCE [LARGE SCALE GENOMIC DNA]</scope>
    <source>
        <strain evidence="3 5">ATCC 29551</strain>
    </source>
</reference>
<dbReference type="eggNOG" id="ENOG502ZDA3">
    <property type="taxonomic scope" value="Bacteria"/>
</dbReference>
<sequence>MGNMHHNDNLNLASLFIVAFIGCLPSFKRENVIHIKMSFFDSRKYLLKQIQVGLYNTLMLSTVLILCLLIFKKWDLLLFVPLIFLLPIISILFKYSFFSNELLQQLFLALFIINIQIGLPFLILPYLYYKSIKTINNLKYVTD</sequence>
<reference evidence="2 4" key="1">
    <citation type="submission" date="2014-07" db="EMBL/GenBank/DDBJ databases">
        <title>Genome of Flavobacterium hydatis DSM 2063.</title>
        <authorList>
            <person name="Pipes S.E."/>
            <person name="Stropko S.J."/>
            <person name="Newman J.D."/>
        </authorList>
    </citation>
    <scope>NUCLEOTIDE SEQUENCE [LARGE SCALE GENOMIC DNA]</scope>
    <source>
        <strain evidence="2 4">DSM 2063</strain>
    </source>
</reference>
<feature type="transmembrane region" description="Helical" evidence="1">
    <location>
        <begin position="52"/>
        <end position="71"/>
    </location>
</feature>
<proteinExistence type="predicted"/>
<accession>A0A086AMR5</accession>
<dbReference type="EMBL" id="JPRM01000007">
    <property type="protein sequence ID" value="KFF17979.1"/>
    <property type="molecule type" value="Genomic_DNA"/>
</dbReference>
<evidence type="ECO:0000313" key="3">
    <source>
        <dbReference type="EMBL" id="OXA90855.1"/>
    </source>
</evidence>
<protein>
    <submittedName>
        <fullName evidence="2">Uncharacterized protein</fullName>
    </submittedName>
</protein>